<name>A0A644UZ86_9ZZZZ</name>
<comment type="caution">
    <text evidence="2">The sequence shown here is derived from an EMBL/GenBank/DDBJ whole genome shotgun (WGS) entry which is preliminary data.</text>
</comment>
<dbReference type="AlphaFoldDB" id="A0A644UZ86"/>
<dbReference type="EMBL" id="VSSQ01000187">
    <property type="protein sequence ID" value="MPL84251.1"/>
    <property type="molecule type" value="Genomic_DNA"/>
</dbReference>
<protein>
    <recommendedName>
        <fullName evidence="1">Outer membrane protein beta-barrel domain-containing protein</fullName>
    </recommendedName>
</protein>
<feature type="domain" description="Outer membrane protein beta-barrel" evidence="1">
    <location>
        <begin position="120"/>
        <end position="280"/>
    </location>
</feature>
<sequence>MKKITLSLIVFVCIFSNAKALETIENDTTVYFKNKTIQIEDSIGQMKVKVLGLDGEEYKPVYEGVFSDGKSFEKWTVMEEIGIQLPFMTKSKSKRKYTMEPHWAGIGWGFANIADQQYNFNNINGVSLKSESSNEFFFNLIEKTLPVYKNNLGITTGLGFNWRNYYFDSNQYFAELNGVTVVQDAPTGTVYEYSRLRTHYITIPLLLEWQPTFGASQKFFISAGVIGGINTLASQKLKYKDQNDNTIRKTVGKGLNIAPVTLDFQGQIGYGSWNIYAKYSPFSIFQSQKGPEIRSVSVGAMLNF</sequence>
<dbReference type="InterPro" id="IPR025665">
    <property type="entry name" value="Beta-barrel_OMP_2"/>
</dbReference>
<evidence type="ECO:0000313" key="2">
    <source>
        <dbReference type="EMBL" id="MPL84251.1"/>
    </source>
</evidence>
<gene>
    <name evidence="2" type="ORF">SDC9_30215</name>
</gene>
<reference evidence="2" key="1">
    <citation type="submission" date="2019-08" db="EMBL/GenBank/DDBJ databases">
        <authorList>
            <person name="Kucharzyk K."/>
            <person name="Murdoch R.W."/>
            <person name="Higgins S."/>
            <person name="Loffler F."/>
        </authorList>
    </citation>
    <scope>NUCLEOTIDE SEQUENCE</scope>
</reference>
<evidence type="ECO:0000259" key="1">
    <source>
        <dbReference type="Pfam" id="PF13568"/>
    </source>
</evidence>
<dbReference type="Pfam" id="PF13568">
    <property type="entry name" value="OMP_b-brl_2"/>
    <property type="match status" value="1"/>
</dbReference>
<organism evidence="2">
    <name type="scientific">bioreactor metagenome</name>
    <dbReference type="NCBI Taxonomy" id="1076179"/>
    <lineage>
        <taxon>unclassified sequences</taxon>
        <taxon>metagenomes</taxon>
        <taxon>ecological metagenomes</taxon>
    </lineage>
</organism>
<accession>A0A644UZ86</accession>
<proteinExistence type="predicted"/>